<feature type="domain" description="Rab-GAP TBC" evidence="2">
    <location>
        <begin position="283"/>
        <end position="471"/>
    </location>
</feature>
<dbReference type="SUPFAM" id="SSF47473">
    <property type="entry name" value="EF-hand"/>
    <property type="match status" value="1"/>
</dbReference>
<dbReference type="GO" id="GO:0031267">
    <property type="term" value="F:small GTPase binding"/>
    <property type="evidence" value="ECO:0007669"/>
    <property type="project" value="TreeGrafter"/>
</dbReference>
<sequence length="1151" mass="127446">MFSNFTNIVQKAQQLIDPTQGLNLSSSDKNPSKASLFQNQFRLPSSQNPLCEISAELTIPPSNATQGDKDHDRGWHYVGKLHLSEAYLCFSTTPSSFAQNASTSTSLAFTGQTHGAGPCGNGFTFPLCAVRRVERLHSQNFQFALAITTWNGLLAENIKEKDGTKDAKENREQRFTIHLAGSRPECERFCDGLKRGLRSGVGNVGKLRKVVAECYSEHLLRSEDRKNANPPDAGLGMIFRYPGDPKKLRDRAKVRLWAEYLRDNGRSLTLIRQPTFHKLIRVGLPNRLRGEIWELTSGSLYLRLEKPSLFADTLAKFEGQESLAIDEIEKDLNRSLPEYPGFQSEEGISRLRRVLTAYSWLNPDVGYCQAMNIVVAALLIYMSEAQAFFLLSSLCDRLVPGYYSTTMYGTLLDQKVFESLVERTMPVLWEHLVKNDIQLSVVSLPWFLSLYINSMPLIFAFRVLDVFFVEGPKVLFQVGLAILRINGEDLLDAADDGAFISVLKSYFARLDESAHPKSENPKLRAVTRFQELMVVAFKEFSSITHSSITELRLKKKDAVLNNIENFAKRTAIRNLGPDSKILGNDELGALYDRFYSILYERQQRDLMNQEEAKRRAKISRQRASEIFTTAPNLVEKGRVGLGPSTTRMDYDAFREFLASMCKWAIADSPGNSRSHTGPGEDRFSKFHSARRTPGGSISSWGSGPEPAEHEFLQRLYAKWDVDGNEALSLQEVVTGLAGIKGKGDVMGTISYFFELYDDDGDGKVDREGILRISEALLFLSRRGLEGSLSPDASIAALQSDVGNAQDSQPSLPPSVPVNERFLGSVSGFIRRCFEYADPDRPQNQKFKDSPIVAEPNMSSKAFAIDKDDEDGEEDLLGFESPPSSPSKAFKSKTAATDVLTNTPTDSQTDSQKTYLQAETLTDLQSQTDGLKIDTRRRASEAKSVAANVALNPAQPMHITLPTFRMVVLADVLLEQFFESSFPSSFHLIEGLHGSGLTPQSASLTTFASLGFSSRPPLPIQPGPHGAGRGLRGVLDNIVTDGMRVATEVRRRMEEAQKELEKNAVPGQRADEEEEDDDDIGIAVGARNGPEDARGDNRSVKSSDRDLLDGLDAGAGTSKDHDHDLIDVNSREGRPRAETVAPPGTGVVEFEG</sequence>
<evidence type="ECO:0000313" key="5">
    <source>
        <dbReference type="Proteomes" id="UP000748025"/>
    </source>
</evidence>
<evidence type="ECO:0000256" key="1">
    <source>
        <dbReference type="SAM" id="MobiDB-lite"/>
    </source>
</evidence>
<dbReference type="Proteomes" id="UP000748025">
    <property type="component" value="Unassembled WGS sequence"/>
</dbReference>
<feature type="compositionally biased region" description="Low complexity" evidence="1">
    <location>
        <begin position="694"/>
        <end position="703"/>
    </location>
</feature>
<dbReference type="PANTHER" id="PTHR47219">
    <property type="entry name" value="RAB GTPASE-ACTIVATING PROTEIN 1-LIKE"/>
    <property type="match status" value="1"/>
</dbReference>
<dbReference type="InterPro" id="IPR050302">
    <property type="entry name" value="Rab_GAP_TBC_domain"/>
</dbReference>
<dbReference type="InterPro" id="IPR002048">
    <property type="entry name" value="EF_hand_dom"/>
</dbReference>
<dbReference type="GO" id="GO:0005509">
    <property type="term" value="F:calcium ion binding"/>
    <property type="evidence" value="ECO:0007669"/>
    <property type="project" value="InterPro"/>
</dbReference>
<feature type="compositionally biased region" description="Low complexity" evidence="1">
    <location>
        <begin position="877"/>
        <end position="896"/>
    </location>
</feature>
<dbReference type="PROSITE" id="PS50222">
    <property type="entry name" value="EF_HAND_2"/>
    <property type="match status" value="1"/>
</dbReference>
<gene>
    <name evidence="4" type="ORF">E4U43_002118</name>
</gene>
<dbReference type="InterPro" id="IPR000195">
    <property type="entry name" value="Rab-GAP-TBC_dom"/>
</dbReference>
<comment type="caution">
    <text evidence="4">The sequence shown here is derived from an EMBL/GenBank/DDBJ whole genome shotgun (WGS) entry which is preliminary data.</text>
</comment>
<reference evidence="4" key="1">
    <citation type="journal article" date="2020" name="bioRxiv">
        <title>Whole genome comparisons of ergot fungi reveals the divergence and evolution of species within the genus Claviceps are the result of varying mechanisms driving genome evolution and host range expansion.</title>
        <authorList>
            <person name="Wyka S.A."/>
            <person name="Mondo S.J."/>
            <person name="Liu M."/>
            <person name="Dettman J."/>
            <person name="Nalam V."/>
            <person name="Broders K.D."/>
        </authorList>
    </citation>
    <scope>NUCLEOTIDE SEQUENCE</scope>
    <source>
        <strain evidence="4">CCC 602</strain>
    </source>
</reference>
<dbReference type="InterPro" id="IPR011992">
    <property type="entry name" value="EF-hand-dom_pair"/>
</dbReference>
<dbReference type="FunFam" id="1.10.472.80:FF:000021">
    <property type="entry name" value="GTPase activating protein (Gyp2)"/>
    <property type="match status" value="1"/>
</dbReference>
<dbReference type="PROSITE" id="PS50086">
    <property type="entry name" value="TBC_RABGAP"/>
    <property type="match status" value="1"/>
</dbReference>
<keyword evidence="5" id="KW-1185">Reference proteome</keyword>
<dbReference type="Pfam" id="PF00566">
    <property type="entry name" value="RabGAP-TBC"/>
    <property type="match status" value="1"/>
</dbReference>
<organism evidence="4 5">
    <name type="scientific">Claviceps pusilla</name>
    <dbReference type="NCBI Taxonomy" id="123648"/>
    <lineage>
        <taxon>Eukaryota</taxon>
        <taxon>Fungi</taxon>
        <taxon>Dikarya</taxon>
        <taxon>Ascomycota</taxon>
        <taxon>Pezizomycotina</taxon>
        <taxon>Sordariomycetes</taxon>
        <taxon>Hypocreomycetidae</taxon>
        <taxon>Hypocreales</taxon>
        <taxon>Clavicipitaceae</taxon>
        <taxon>Claviceps</taxon>
    </lineage>
</organism>
<accession>A0A9P7NG43</accession>
<feature type="region of interest" description="Disordered" evidence="1">
    <location>
        <begin position="871"/>
        <end position="911"/>
    </location>
</feature>
<feature type="region of interest" description="Disordered" evidence="1">
    <location>
        <begin position="669"/>
        <end position="704"/>
    </location>
</feature>
<dbReference type="InterPro" id="IPR035969">
    <property type="entry name" value="Rab-GAP_TBC_sf"/>
</dbReference>
<protein>
    <recommendedName>
        <fullName evidence="6">Mac1p interacting protein (MIC1 protein)</fullName>
    </recommendedName>
</protein>
<dbReference type="Gene3D" id="1.10.238.10">
    <property type="entry name" value="EF-hand"/>
    <property type="match status" value="1"/>
</dbReference>
<dbReference type="GO" id="GO:0005096">
    <property type="term" value="F:GTPase activator activity"/>
    <property type="evidence" value="ECO:0007669"/>
    <property type="project" value="TreeGrafter"/>
</dbReference>
<dbReference type="Gene3D" id="1.10.8.270">
    <property type="entry name" value="putative rabgap domain of human tbc1 domain family member 14 like domains"/>
    <property type="match status" value="1"/>
</dbReference>
<name>A0A9P7NG43_9HYPO</name>
<dbReference type="EMBL" id="SRPW01000173">
    <property type="protein sequence ID" value="KAG6017200.1"/>
    <property type="molecule type" value="Genomic_DNA"/>
</dbReference>
<dbReference type="AlphaFoldDB" id="A0A9P7NG43"/>
<dbReference type="SUPFAM" id="SSF47923">
    <property type="entry name" value="Ypt/Rab-GAP domain of gyp1p"/>
    <property type="match status" value="2"/>
</dbReference>
<evidence type="ECO:0000259" key="2">
    <source>
        <dbReference type="PROSITE" id="PS50086"/>
    </source>
</evidence>
<dbReference type="OrthoDB" id="17687at2759"/>
<dbReference type="SMART" id="SM00164">
    <property type="entry name" value="TBC"/>
    <property type="match status" value="1"/>
</dbReference>
<feature type="compositionally biased region" description="Basic and acidic residues" evidence="1">
    <location>
        <begin position="1088"/>
        <end position="1107"/>
    </location>
</feature>
<proteinExistence type="predicted"/>
<feature type="domain" description="EF-hand" evidence="3">
    <location>
        <begin position="707"/>
        <end position="742"/>
    </location>
</feature>
<dbReference type="PANTHER" id="PTHR47219:SF20">
    <property type="entry name" value="TBC1 DOMAIN FAMILY MEMBER 2B"/>
    <property type="match status" value="1"/>
</dbReference>
<dbReference type="FunFam" id="1.10.8.270:FF:000015">
    <property type="entry name" value="GTPase activating protein (Gyp2)"/>
    <property type="match status" value="1"/>
</dbReference>
<feature type="compositionally biased region" description="Acidic residues" evidence="1">
    <location>
        <begin position="1070"/>
        <end position="1079"/>
    </location>
</feature>
<dbReference type="Gene3D" id="1.10.472.80">
    <property type="entry name" value="Ypt/Rab-GAP domain of gyp1p, domain 3"/>
    <property type="match status" value="1"/>
</dbReference>
<evidence type="ECO:0000259" key="3">
    <source>
        <dbReference type="PROSITE" id="PS50222"/>
    </source>
</evidence>
<evidence type="ECO:0000313" key="4">
    <source>
        <dbReference type="EMBL" id="KAG6017200.1"/>
    </source>
</evidence>
<evidence type="ECO:0008006" key="6">
    <source>
        <dbReference type="Google" id="ProtNLM"/>
    </source>
</evidence>
<feature type="compositionally biased region" description="Polar residues" evidence="1">
    <location>
        <begin position="898"/>
        <end position="911"/>
    </location>
</feature>
<feature type="region of interest" description="Disordered" evidence="1">
    <location>
        <begin position="1053"/>
        <end position="1151"/>
    </location>
</feature>
<feature type="compositionally biased region" description="Basic and acidic residues" evidence="1">
    <location>
        <begin position="1117"/>
        <end position="1136"/>
    </location>
</feature>